<dbReference type="EMBL" id="CAJJDM010000063">
    <property type="protein sequence ID" value="CAD8079635.1"/>
    <property type="molecule type" value="Genomic_DNA"/>
</dbReference>
<keyword evidence="4" id="KW-1185">Reference proteome</keyword>
<evidence type="ECO:0000313" key="3">
    <source>
        <dbReference type="EMBL" id="CAD8079635.1"/>
    </source>
</evidence>
<evidence type="ECO:0000313" key="4">
    <source>
        <dbReference type="Proteomes" id="UP000688137"/>
    </source>
</evidence>
<keyword evidence="2" id="KW-0732">Signal</keyword>
<name>A0A8S1MSA4_PARPR</name>
<keyword evidence="1" id="KW-0175">Coiled coil</keyword>
<evidence type="ECO:0000256" key="1">
    <source>
        <dbReference type="SAM" id="Coils"/>
    </source>
</evidence>
<protein>
    <recommendedName>
        <fullName evidence="5">Trichocyst matrix protein</fullName>
    </recommendedName>
</protein>
<dbReference type="AlphaFoldDB" id="A0A8S1MSA4"/>
<accession>A0A8S1MSA4</accession>
<evidence type="ECO:0008006" key="5">
    <source>
        <dbReference type="Google" id="ProtNLM"/>
    </source>
</evidence>
<proteinExistence type="predicted"/>
<dbReference type="OMA" id="NDRYAAK"/>
<evidence type="ECO:0000256" key="2">
    <source>
        <dbReference type="SAM" id="SignalP"/>
    </source>
</evidence>
<gene>
    <name evidence="3" type="ORF">PPRIM_AZ9-3.1.T0620124</name>
</gene>
<sequence>MKNIIILVLVATTFATNLSAFEKIEQSRLGKTLLNTISLHMQTGEPLERVFQTLYDLEERYQNDQREDDAENKVFQSQVDGDLAVLNQELANLEQKGTELQARLDELQPQYDTKVGQRVAKLAELTLVQKVLNEATEKRTSENNDFEAQREEFTFVSGVLAEARRLFTDNLQAPTFLQKGSSESVHATPAIFAQVASHLNSAAHKASQMKHIKTYGKAIKLLAQLSIKAQQFANQELISRIVQLIDDLQNQLQQAFDLARKQEDAKRQQFEAYSTLLQRDINKLNSAIANLDAEIQSLADQLTATHSSQDDNNDRYAAKLQQRDDRRAEGQQAAYEYQQRRSARDADRQTVSDLIGHLNKNLRDLKEYIAQRVAAGDTDLGQ</sequence>
<dbReference type="Proteomes" id="UP000688137">
    <property type="component" value="Unassembled WGS sequence"/>
</dbReference>
<comment type="caution">
    <text evidence="3">The sequence shown here is derived from an EMBL/GenBank/DDBJ whole genome shotgun (WGS) entry which is preliminary data.</text>
</comment>
<reference evidence="3" key="1">
    <citation type="submission" date="2021-01" db="EMBL/GenBank/DDBJ databases">
        <authorList>
            <consortium name="Genoscope - CEA"/>
            <person name="William W."/>
        </authorList>
    </citation>
    <scope>NUCLEOTIDE SEQUENCE</scope>
</reference>
<feature type="chain" id="PRO_5035922682" description="Trichocyst matrix protein" evidence="2">
    <location>
        <begin position="16"/>
        <end position="382"/>
    </location>
</feature>
<feature type="coiled-coil region" evidence="1">
    <location>
        <begin position="234"/>
        <end position="301"/>
    </location>
</feature>
<organism evidence="3 4">
    <name type="scientific">Paramecium primaurelia</name>
    <dbReference type="NCBI Taxonomy" id="5886"/>
    <lineage>
        <taxon>Eukaryota</taxon>
        <taxon>Sar</taxon>
        <taxon>Alveolata</taxon>
        <taxon>Ciliophora</taxon>
        <taxon>Intramacronucleata</taxon>
        <taxon>Oligohymenophorea</taxon>
        <taxon>Peniculida</taxon>
        <taxon>Parameciidae</taxon>
        <taxon>Paramecium</taxon>
    </lineage>
</organism>
<feature type="coiled-coil region" evidence="1">
    <location>
        <begin position="76"/>
        <end position="152"/>
    </location>
</feature>
<feature type="signal peptide" evidence="2">
    <location>
        <begin position="1"/>
        <end position="15"/>
    </location>
</feature>